<dbReference type="InterPro" id="IPR013783">
    <property type="entry name" value="Ig-like_fold"/>
</dbReference>
<dbReference type="STRING" id="1544798.LH29_15515"/>
<feature type="transmembrane region" description="Helical" evidence="13">
    <location>
        <begin position="782"/>
        <end position="802"/>
    </location>
</feature>
<dbReference type="InterPro" id="IPR003661">
    <property type="entry name" value="HisK_dim/P_dom"/>
</dbReference>
<evidence type="ECO:0000256" key="1">
    <source>
        <dbReference type="ARBA" id="ARBA00000085"/>
    </source>
</evidence>
<dbReference type="RefSeq" id="WP_045031908.1">
    <property type="nucleotide sequence ID" value="NZ_JRHC01000004.1"/>
</dbReference>
<comment type="caution">
    <text evidence="17">The sequence shown here is derived from an EMBL/GenBank/DDBJ whole genome shotgun (WGS) entry which is preliminary data.</text>
</comment>
<evidence type="ECO:0000259" key="14">
    <source>
        <dbReference type="PROSITE" id="PS01124"/>
    </source>
</evidence>
<evidence type="ECO:0000259" key="16">
    <source>
        <dbReference type="PROSITE" id="PS50110"/>
    </source>
</evidence>
<evidence type="ECO:0000313" key="18">
    <source>
        <dbReference type="Proteomes" id="UP000032544"/>
    </source>
</evidence>
<dbReference type="InterPro" id="IPR011110">
    <property type="entry name" value="Reg_prop"/>
</dbReference>
<evidence type="ECO:0000256" key="8">
    <source>
        <dbReference type="ARBA" id="ARBA00023012"/>
    </source>
</evidence>
<evidence type="ECO:0000256" key="6">
    <source>
        <dbReference type="ARBA" id="ARBA00022777"/>
    </source>
</evidence>
<dbReference type="PRINTS" id="PR00344">
    <property type="entry name" value="BCTRLSENSOR"/>
</dbReference>
<dbReference type="Pfam" id="PF00512">
    <property type="entry name" value="HisKA"/>
    <property type="match status" value="1"/>
</dbReference>
<keyword evidence="9" id="KW-0805">Transcription regulation</keyword>
<evidence type="ECO:0000256" key="2">
    <source>
        <dbReference type="ARBA" id="ARBA00012438"/>
    </source>
</evidence>
<dbReference type="Pfam" id="PF00072">
    <property type="entry name" value="Response_reg"/>
    <property type="match status" value="1"/>
</dbReference>
<evidence type="ECO:0000256" key="3">
    <source>
        <dbReference type="ARBA" id="ARBA00022553"/>
    </source>
</evidence>
<dbReference type="Gene3D" id="2.130.10.10">
    <property type="entry name" value="YVTN repeat-like/Quinoprotein amine dehydrogenase"/>
    <property type="match status" value="3"/>
</dbReference>
<dbReference type="InterPro" id="IPR015943">
    <property type="entry name" value="WD40/YVTN_repeat-like_dom_sf"/>
</dbReference>
<dbReference type="Pfam" id="PF12833">
    <property type="entry name" value="HTH_18"/>
    <property type="match status" value="1"/>
</dbReference>
<dbReference type="InterPro" id="IPR036097">
    <property type="entry name" value="HisK_dim/P_sf"/>
</dbReference>
<dbReference type="OrthoDB" id="358279at2"/>
<keyword evidence="3 12" id="KW-0597">Phosphoprotein</keyword>
<keyword evidence="13" id="KW-1133">Transmembrane helix</keyword>
<keyword evidence="5" id="KW-0547">Nucleotide-binding</keyword>
<dbReference type="Gene3D" id="1.10.10.60">
    <property type="entry name" value="Homeodomain-like"/>
    <property type="match status" value="1"/>
</dbReference>
<keyword evidence="18" id="KW-1185">Reference proteome</keyword>
<dbReference type="SUPFAM" id="SSF47384">
    <property type="entry name" value="Homodimeric domain of signal transducing histidine kinase"/>
    <property type="match status" value="1"/>
</dbReference>
<evidence type="ECO:0000256" key="4">
    <source>
        <dbReference type="ARBA" id="ARBA00022679"/>
    </source>
</evidence>
<name>A0A0D8J7H4_9BACT</name>
<dbReference type="Pfam" id="PF07494">
    <property type="entry name" value="Reg_prop"/>
    <property type="match status" value="3"/>
</dbReference>
<accession>A0A0D8J7H4</accession>
<evidence type="ECO:0000256" key="7">
    <source>
        <dbReference type="ARBA" id="ARBA00022840"/>
    </source>
</evidence>
<keyword evidence="13" id="KW-0472">Membrane</keyword>
<dbReference type="PROSITE" id="PS00041">
    <property type="entry name" value="HTH_ARAC_FAMILY_1"/>
    <property type="match status" value="1"/>
</dbReference>
<dbReference type="GO" id="GO:0003700">
    <property type="term" value="F:DNA-binding transcription factor activity"/>
    <property type="evidence" value="ECO:0007669"/>
    <property type="project" value="InterPro"/>
</dbReference>
<evidence type="ECO:0000256" key="10">
    <source>
        <dbReference type="ARBA" id="ARBA00023125"/>
    </source>
</evidence>
<dbReference type="InterPro" id="IPR009057">
    <property type="entry name" value="Homeodomain-like_sf"/>
</dbReference>
<feature type="modified residue" description="4-aspartylphosphate" evidence="12">
    <location>
        <position position="1144"/>
    </location>
</feature>
<keyword evidence="6 17" id="KW-0418">Kinase</keyword>
<gene>
    <name evidence="17" type="ORF">LH29_15515</name>
</gene>
<keyword evidence="11" id="KW-0804">Transcription</keyword>
<dbReference type="GO" id="GO:0043565">
    <property type="term" value="F:sequence-specific DNA binding"/>
    <property type="evidence" value="ECO:0007669"/>
    <property type="project" value="InterPro"/>
</dbReference>
<dbReference type="Gene3D" id="1.10.287.130">
    <property type="match status" value="1"/>
</dbReference>
<feature type="domain" description="Response regulatory" evidence="16">
    <location>
        <begin position="1096"/>
        <end position="1211"/>
    </location>
</feature>
<dbReference type="SUPFAM" id="SSF46689">
    <property type="entry name" value="Homeodomain-like"/>
    <property type="match status" value="1"/>
</dbReference>
<keyword evidence="8" id="KW-0902">Two-component regulatory system</keyword>
<organism evidence="17 18">
    <name type="scientific">Draconibacterium sediminis</name>
    <dbReference type="NCBI Taxonomy" id="1544798"/>
    <lineage>
        <taxon>Bacteria</taxon>
        <taxon>Pseudomonadati</taxon>
        <taxon>Bacteroidota</taxon>
        <taxon>Bacteroidia</taxon>
        <taxon>Marinilabiliales</taxon>
        <taxon>Prolixibacteraceae</taxon>
        <taxon>Draconibacterium</taxon>
    </lineage>
</organism>
<dbReference type="InterPro" id="IPR018062">
    <property type="entry name" value="HTH_AraC-typ_CS"/>
</dbReference>
<sequence length="1340" mass="152600">MLIRYVLIICLLVSTEAFSQGIKFEHYSDDQGLSHNSVRHITQDNTGLLWLGTFDGLNSFDGNNFTVYKSKSKTRKSINNDDITALAFNNSSDQMWIGTRNGLTQLDLRTSEFKTFLPEEDNPQSLPDPEIRALFIDKLDRVWVGTKDQGLYIYNAITNDFTKVEINGFNYIKSIYEDADGSIWIGSNGRGGIAKINLNSAGAVVTIKTYELFVPGSEEVNPYTYFIYQDNKSDIFVGTREGLYKLDKAEDTFKLLPIANTSVRNLLGPYFICVAQAPNGKYWVGTLGGLLVCDQLEDISTGNYEWYYSVLSDQSSLVDNSVSALYFDHSGVLWIGTENGLDKYDAYKNQFKSIKDISLFINDKIPRISGFAQTYDDKLIVSTHDNGLFLGENNKFSVLSNKFKKITSIYTYDGKTFFCGLWNGDILVFNYITRTFTTVDVGFGETPTFAFTRMENGGLFIGSHGNGAVVLNTETNTYNPLLPDFFYDISTNQAFSDADGKLWLATETGVIRYNPLTNEAKMYHSYLRLPGDSLAMCAKDIGIDSQGKIWVATTEGLVYYSRIEDEFTLVDTTGELREDWITDIRFEKDGKMWLNFNNNRVGSYNPSTEQLNVYHINNGIRLDIFSNRGFLLLNDSIVYVPGKEGIIYFPTTIVNDNTVSEPPFITEVKVQNEKVFPGDIINGQVILNEDINYSKRMTLKYANRNFSLSFSSPSYVNVRLNKYQYMLEGFDEEWITSDNNSRNIQYTNLYPGTYVFKVKVQNSSGFWSDVSAYTIDIEPPFWLTYKSIILFILLISLIIYLVHTQIRKSMLLKQELVLEKVKHEKDEKLNDEKLRFFTNISHELRTPISLILGPAKQLIEEGRVTDYQKSRVELILNNSGRLLHLVNQLLDFRKAQTGELKLKVSDTDILELTKNAFNSFKSFASEKSINFNLTTEHDQILGWIDRDKYDKVLYNLLSNAIKFTPKYGNVDLYVGVINDGTQKLHVEVSDNGIGIPPESIDKIFKRFYQAENSKTENTGSGIGLSLVDSLLKIHKATINVQSEQGKGSVFTVKIPIERKSYKEHEIFDVNTTFYDDEVQPKLQPKQVLQSTSLKEKILVIEDNIELRKFIVDYLSDTYKVYEAEDGLKGLLLCRQIKPMLCISDIKMPVKDGFEFCMELKKDDLISHIPVILLTALSDNENQIKGYKLGADGYVAKPFDPLLLKIQIQNIIKSRIDLKAKFSGEVESKINILSHSPVDEVFINKLSQLIEENIQNPDLNIDFLCKEMGISSSKLYRKIKELTNLSPNEFVRTLRLKKSAQLLKSKEYNVSEVSDIVGFNDPLYFSRCFKKQFGFSPSTLL</sequence>
<dbReference type="InterPro" id="IPR001789">
    <property type="entry name" value="Sig_transdc_resp-reg_receiver"/>
</dbReference>
<dbReference type="PANTHER" id="PTHR43547">
    <property type="entry name" value="TWO-COMPONENT HISTIDINE KINASE"/>
    <property type="match status" value="1"/>
</dbReference>
<dbReference type="SUPFAM" id="SSF63829">
    <property type="entry name" value="Calcium-dependent phosphotriesterase"/>
    <property type="match status" value="1"/>
</dbReference>
<dbReference type="InterPro" id="IPR011006">
    <property type="entry name" value="CheY-like_superfamily"/>
</dbReference>
<feature type="domain" description="Histidine kinase" evidence="15">
    <location>
        <begin position="839"/>
        <end position="1058"/>
    </location>
</feature>
<dbReference type="SUPFAM" id="SSF55874">
    <property type="entry name" value="ATPase domain of HSP90 chaperone/DNA topoisomerase II/histidine kinase"/>
    <property type="match status" value="1"/>
</dbReference>
<dbReference type="InterPro" id="IPR011123">
    <property type="entry name" value="Y_Y_Y"/>
</dbReference>
<dbReference type="SMART" id="SM00387">
    <property type="entry name" value="HATPase_c"/>
    <property type="match status" value="1"/>
</dbReference>
<dbReference type="SMART" id="SM00342">
    <property type="entry name" value="HTH_ARAC"/>
    <property type="match status" value="1"/>
</dbReference>
<dbReference type="PROSITE" id="PS01124">
    <property type="entry name" value="HTH_ARAC_FAMILY_2"/>
    <property type="match status" value="1"/>
</dbReference>
<dbReference type="InterPro" id="IPR011047">
    <property type="entry name" value="Quinoprotein_ADH-like_sf"/>
</dbReference>
<reference evidence="17 18" key="1">
    <citation type="submission" date="2014-09" db="EMBL/GenBank/DDBJ databases">
        <title>Draft Genome Sequence of Draconibacterium sp. JN14CK-3.</title>
        <authorList>
            <person name="Dong C."/>
            <person name="Lai Q."/>
            <person name="Shao Z."/>
        </authorList>
    </citation>
    <scope>NUCLEOTIDE SEQUENCE [LARGE SCALE GENOMIC DNA]</scope>
    <source>
        <strain evidence="17 18">JN14CK-3</strain>
    </source>
</reference>
<evidence type="ECO:0000313" key="17">
    <source>
        <dbReference type="EMBL" id="KJF42832.1"/>
    </source>
</evidence>
<evidence type="ECO:0000256" key="9">
    <source>
        <dbReference type="ARBA" id="ARBA00023015"/>
    </source>
</evidence>
<evidence type="ECO:0000256" key="12">
    <source>
        <dbReference type="PROSITE-ProRule" id="PRU00169"/>
    </source>
</evidence>
<dbReference type="Gene3D" id="3.40.50.2300">
    <property type="match status" value="1"/>
</dbReference>
<feature type="domain" description="HTH araC/xylS-type" evidence="14">
    <location>
        <begin position="1243"/>
        <end position="1340"/>
    </location>
</feature>
<keyword evidence="4" id="KW-0808">Transferase</keyword>
<keyword evidence="7" id="KW-0067">ATP-binding</keyword>
<dbReference type="GO" id="GO:0000155">
    <property type="term" value="F:phosphorelay sensor kinase activity"/>
    <property type="evidence" value="ECO:0007669"/>
    <property type="project" value="InterPro"/>
</dbReference>
<dbReference type="Gene3D" id="2.60.40.10">
    <property type="entry name" value="Immunoglobulins"/>
    <property type="match status" value="1"/>
</dbReference>
<dbReference type="GO" id="GO:0005524">
    <property type="term" value="F:ATP binding"/>
    <property type="evidence" value="ECO:0007669"/>
    <property type="project" value="UniProtKB-KW"/>
</dbReference>
<dbReference type="CDD" id="cd17574">
    <property type="entry name" value="REC_OmpR"/>
    <property type="match status" value="1"/>
</dbReference>
<dbReference type="PROSITE" id="PS50110">
    <property type="entry name" value="RESPONSE_REGULATORY"/>
    <property type="match status" value="1"/>
</dbReference>
<dbReference type="InterPro" id="IPR018060">
    <property type="entry name" value="HTH_AraC"/>
</dbReference>
<dbReference type="InterPro" id="IPR036890">
    <property type="entry name" value="HATPase_C_sf"/>
</dbReference>
<proteinExistence type="predicted"/>
<dbReference type="PATRIC" id="fig|1544798.3.peg.3270"/>
<evidence type="ECO:0000259" key="15">
    <source>
        <dbReference type="PROSITE" id="PS50109"/>
    </source>
</evidence>
<dbReference type="CDD" id="cd00082">
    <property type="entry name" value="HisKA"/>
    <property type="match status" value="1"/>
</dbReference>
<dbReference type="SUPFAM" id="SSF52172">
    <property type="entry name" value="CheY-like"/>
    <property type="match status" value="1"/>
</dbReference>
<dbReference type="PROSITE" id="PS50109">
    <property type="entry name" value="HIS_KIN"/>
    <property type="match status" value="1"/>
</dbReference>
<dbReference type="SMART" id="SM00388">
    <property type="entry name" value="HisKA"/>
    <property type="match status" value="1"/>
</dbReference>
<dbReference type="InterPro" id="IPR005467">
    <property type="entry name" value="His_kinase_dom"/>
</dbReference>
<dbReference type="Pfam" id="PF02518">
    <property type="entry name" value="HATPase_c"/>
    <property type="match status" value="1"/>
</dbReference>
<dbReference type="FunFam" id="1.10.10.60:FF:000284">
    <property type="entry name" value="Two-component system sensor histidine kinase/response regulator"/>
    <property type="match status" value="1"/>
</dbReference>
<dbReference type="EC" id="2.7.13.3" evidence="2"/>
<dbReference type="EMBL" id="JRHC01000004">
    <property type="protein sequence ID" value="KJF42832.1"/>
    <property type="molecule type" value="Genomic_DNA"/>
</dbReference>
<evidence type="ECO:0000256" key="13">
    <source>
        <dbReference type="SAM" id="Phobius"/>
    </source>
</evidence>
<dbReference type="FunFam" id="3.30.565.10:FF:000037">
    <property type="entry name" value="Hybrid sensor histidine kinase/response regulator"/>
    <property type="match status" value="1"/>
</dbReference>
<keyword evidence="13" id="KW-0812">Transmembrane</keyword>
<evidence type="ECO:0000256" key="11">
    <source>
        <dbReference type="ARBA" id="ARBA00023163"/>
    </source>
</evidence>
<dbReference type="InterPro" id="IPR003594">
    <property type="entry name" value="HATPase_dom"/>
</dbReference>
<dbReference type="Gene3D" id="3.30.565.10">
    <property type="entry name" value="Histidine kinase-like ATPase, C-terminal domain"/>
    <property type="match status" value="1"/>
</dbReference>
<protein>
    <recommendedName>
        <fullName evidence="2">histidine kinase</fullName>
        <ecNumber evidence="2">2.7.13.3</ecNumber>
    </recommendedName>
</protein>
<dbReference type="SUPFAM" id="SSF50998">
    <property type="entry name" value="Quinoprotein alcohol dehydrogenase-like"/>
    <property type="match status" value="1"/>
</dbReference>
<comment type="catalytic activity">
    <reaction evidence="1">
        <text>ATP + protein L-histidine = ADP + protein N-phospho-L-histidine.</text>
        <dbReference type="EC" id="2.7.13.3"/>
    </reaction>
</comment>
<dbReference type="PANTHER" id="PTHR43547:SF2">
    <property type="entry name" value="HYBRID SIGNAL TRANSDUCTION HISTIDINE KINASE C"/>
    <property type="match status" value="1"/>
</dbReference>
<dbReference type="Proteomes" id="UP000032544">
    <property type="component" value="Unassembled WGS sequence"/>
</dbReference>
<dbReference type="Pfam" id="PF07495">
    <property type="entry name" value="Y_Y_Y"/>
    <property type="match status" value="1"/>
</dbReference>
<dbReference type="InterPro" id="IPR004358">
    <property type="entry name" value="Sig_transdc_His_kin-like_C"/>
</dbReference>
<evidence type="ECO:0000256" key="5">
    <source>
        <dbReference type="ARBA" id="ARBA00022741"/>
    </source>
</evidence>
<keyword evidence="10" id="KW-0238">DNA-binding</keyword>
<dbReference type="SMART" id="SM00448">
    <property type="entry name" value="REC"/>
    <property type="match status" value="1"/>
</dbReference>